<dbReference type="InterPro" id="IPR001650">
    <property type="entry name" value="Helicase_C-like"/>
</dbReference>
<dbReference type="GO" id="GO:0003724">
    <property type="term" value="F:RNA helicase activity"/>
    <property type="evidence" value="ECO:0007669"/>
    <property type="project" value="TreeGrafter"/>
</dbReference>
<reference evidence="8" key="2">
    <citation type="submission" date="2021-04" db="EMBL/GenBank/DDBJ databases">
        <authorList>
            <person name="Gilroy R."/>
        </authorList>
    </citation>
    <scope>NUCLEOTIDE SEQUENCE</scope>
    <source>
        <strain evidence="8">CHK172-16539</strain>
    </source>
</reference>
<dbReference type="Pfam" id="PF00270">
    <property type="entry name" value="DEAD"/>
    <property type="match status" value="1"/>
</dbReference>
<reference evidence="8" key="1">
    <citation type="journal article" date="2021" name="PeerJ">
        <title>Extensive microbial diversity within the chicken gut microbiome revealed by metagenomics and culture.</title>
        <authorList>
            <person name="Gilroy R."/>
            <person name="Ravi A."/>
            <person name="Getino M."/>
            <person name="Pursley I."/>
            <person name="Horton D.L."/>
            <person name="Alikhan N.F."/>
            <person name="Baker D."/>
            <person name="Gharbi K."/>
            <person name="Hall N."/>
            <person name="Watson M."/>
            <person name="Adriaenssens E.M."/>
            <person name="Foster-Nyarko E."/>
            <person name="Jarju S."/>
            <person name="Secka A."/>
            <person name="Antonio M."/>
            <person name="Oren A."/>
            <person name="Chaudhuri R.R."/>
            <person name="La Ragione R."/>
            <person name="Hildebrand F."/>
            <person name="Pallen M.J."/>
        </authorList>
    </citation>
    <scope>NUCLEOTIDE SEQUENCE</scope>
    <source>
        <strain evidence="8">CHK172-16539</strain>
    </source>
</reference>
<evidence type="ECO:0000259" key="6">
    <source>
        <dbReference type="PROSITE" id="PS51192"/>
    </source>
</evidence>
<organism evidence="8 9">
    <name type="scientific">Candidatus Enterococcus avicola</name>
    <dbReference type="NCBI Taxonomy" id="2838561"/>
    <lineage>
        <taxon>Bacteria</taxon>
        <taxon>Bacillati</taxon>
        <taxon>Bacillota</taxon>
        <taxon>Bacilli</taxon>
        <taxon>Lactobacillales</taxon>
        <taxon>Enterococcaceae</taxon>
        <taxon>Enterococcus</taxon>
    </lineage>
</organism>
<evidence type="ECO:0000256" key="2">
    <source>
        <dbReference type="ARBA" id="ARBA00022801"/>
    </source>
</evidence>
<dbReference type="SUPFAM" id="SSF52540">
    <property type="entry name" value="P-loop containing nucleoside triphosphate hydrolases"/>
    <property type="match status" value="1"/>
</dbReference>
<evidence type="ECO:0000256" key="3">
    <source>
        <dbReference type="ARBA" id="ARBA00022806"/>
    </source>
</evidence>
<protein>
    <submittedName>
        <fullName evidence="8">DEAD/DEAH box helicase</fullName>
    </submittedName>
</protein>
<proteinExistence type="predicted"/>
<evidence type="ECO:0000256" key="4">
    <source>
        <dbReference type="ARBA" id="ARBA00022840"/>
    </source>
</evidence>
<dbReference type="PANTHER" id="PTHR47963:SF7">
    <property type="entry name" value="ATP-DEPENDENT RNA HELICASE YFML-RELATED"/>
    <property type="match status" value="1"/>
</dbReference>
<dbReference type="InterPro" id="IPR027417">
    <property type="entry name" value="P-loop_NTPase"/>
</dbReference>
<dbReference type="InterPro" id="IPR011545">
    <property type="entry name" value="DEAD/DEAH_box_helicase_dom"/>
</dbReference>
<accession>A0A9D2F6X6</accession>
<sequence length="426" mass="48061">MIQSKLPEVWQTRWQESGFLEPSLIQEKVFEPLQEQVNLVGISPTGSGKTLAYLLPTLLQVKPGAGNQLLILASSQELGIQVTDVARLWAKDLGLKVQPLIGGANSKRQIEKLKEKPEVIVGTPGRVLEMIKQKKLKAHLLERVILDEADQLLQPGAIEFVQGILKNTQEKAQYAFFSATADVALPAIEKIVTKELTIIDVTDLNPKNEGVKHYFLNVSKRQVVDTLRRLSHMTDFQGFVFFNQLSELGNAEEKLLYNHVPVASLASDQSKEVRKMALERFREKEIRQLLTTDLASRGLDIEKVPYVINVEVPMTKESYLHRGGRIGRMGAAGTIVTLVQEHTVRDLKRMTKELDISVSEVFLHGGELTLEKPIKEEYKEKKTDTTVKKIEKRSKTINPPENKKKKVKKKKDQKNKGARKKKVPLS</sequence>
<dbReference type="InterPro" id="IPR050547">
    <property type="entry name" value="DEAD_box_RNA_helicases"/>
</dbReference>
<name>A0A9D2F6X6_9ENTE</name>
<dbReference type="AlphaFoldDB" id="A0A9D2F6X6"/>
<dbReference type="SMART" id="SM00487">
    <property type="entry name" value="DEXDc"/>
    <property type="match status" value="1"/>
</dbReference>
<dbReference type="SMART" id="SM00490">
    <property type="entry name" value="HELICc"/>
    <property type="match status" value="1"/>
</dbReference>
<dbReference type="EMBL" id="DXBN01000115">
    <property type="protein sequence ID" value="HIZ53289.1"/>
    <property type="molecule type" value="Genomic_DNA"/>
</dbReference>
<feature type="domain" description="Helicase C-terminal" evidence="7">
    <location>
        <begin position="210"/>
        <end position="369"/>
    </location>
</feature>
<dbReference type="GO" id="GO:0033592">
    <property type="term" value="F:RNA strand annealing activity"/>
    <property type="evidence" value="ECO:0007669"/>
    <property type="project" value="TreeGrafter"/>
</dbReference>
<dbReference type="InterPro" id="IPR044742">
    <property type="entry name" value="DEAD/DEAH_RhlB"/>
</dbReference>
<keyword evidence="2" id="KW-0378">Hydrolase</keyword>
<dbReference type="PROSITE" id="PS51194">
    <property type="entry name" value="HELICASE_CTER"/>
    <property type="match status" value="1"/>
</dbReference>
<feature type="region of interest" description="Disordered" evidence="5">
    <location>
        <begin position="380"/>
        <end position="426"/>
    </location>
</feature>
<keyword evidence="4" id="KW-0067">ATP-binding</keyword>
<dbReference type="GO" id="GO:0005524">
    <property type="term" value="F:ATP binding"/>
    <property type="evidence" value="ECO:0007669"/>
    <property type="project" value="UniProtKB-KW"/>
</dbReference>
<dbReference type="PROSITE" id="PS51192">
    <property type="entry name" value="HELICASE_ATP_BIND_1"/>
    <property type="match status" value="1"/>
</dbReference>
<dbReference type="InterPro" id="IPR014001">
    <property type="entry name" value="Helicase_ATP-bd"/>
</dbReference>
<comment type="caution">
    <text evidence="8">The sequence shown here is derived from an EMBL/GenBank/DDBJ whole genome shotgun (WGS) entry which is preliminary data.</text>
</comment>
<keyword evidence="3 8" id="KW-0347">Helicase</keyword>
<dbReference type="CDD" id="cd00268">
    <property type="entry name" value="DEADc"/>
    <property type="match status" value="1"/>
</dbReference>
<evidence type="ECO:0000313" key="8">
    <source>
        <dbReference type="EMBL" id="HIZ53289.1"/>
    </source>
</evidence>
<dbReference type="Pfam" id="PF00271">
    <property type="entry name" value="Helicase_C"/>
    <property type="match status" value="1"/>
</dbReference>
<evidence type="ECO:0000313" key="9">
    <source>
        <dbReference type="Proteomes" id="UP000824063"/>
    </source>
</evidence>
<dbReference type="PANTHER" id="PTHR47963">
    <property type="entry name" value="DEAD-BOX ATP-DEPENDENT RNA HELICASE 47, MITOCHONDRIAL"/>
    <property type="match status" value="1"/>
</dbReference>
<evidence type="ECO:0000256" key="5">
    <source>
        <dbReference type="SAM" id="MobiDB-lite"/>
    </source>
</evidence>
<dbReference type="GO" id="GO:0016787">
    <property type="term" value="F:hydrolase activity"/>
    <property type="evidence" value="ECO:0007669"/>
    <property type="project" value="UniProtKB-KW"/>
</dbReference>
<keyword evidence="1" id="KW-0547">Nucleotide-binding</keyword>
<gene>
    <name evidence="8" type="ORF">IAA20_05050</name>
</gene>
<dbReference type="Gene3D" id="3.40.50.300">
    <property type="entry name" value="P-loop containing nucleotide triphosphate hydrolases"/>
    <property type="match status" value="2"/>
</dbReference>
<dbReference type="GO" id="GO:0009409">
    <property type="term" value="P:response to cold"/>
    <property type="evidence" value="ECO:0007669"/>
    <property type="project" value="TreeGrafter"/>
</dbReference>
<feature type="domain" description="Helicase ATP-binding" evidence="6">
    <location>
        <begin position="30"/>
        <end position="199"/>
    </location>
</feature>
<dbReference type="Proteomes" id="UP000824063">
    <property type="component" value="Unassembled WGS sequence"/>
</dbReference>
<feature type="compositionally biased region" description="Basic and acidic residues" evidence="5">
    <location>
        <begin position="380"/>
        <end position="389"/>
    </location>
</feature>
<evidence type="ECO:0000259" key="7">
    <source>
        <dbReference type="PROSITE" id="PS51194"/>
    </source>
</evidence>
<dbReference type="GO" id="GO:0005840">
    <property type="term" value="C:ribosome"/>
    <property type="evidence" value="ECO:0007669"/>
    <property type="project" value="TreeGrafter"/>
</dbReference>
<dbReference type="CDD" id="cd18787">
    <property type="entry name" value="SF2_C_DEAD"/>
    <property type="match status" value="1"/>
</dbReference>
<dbReference type="GO" id="GO:0005829">
    <property type="term" value="C:cytosol"/>
    <property type="evidence" value="ECO:0007669"/>
    <property type="project" value="TreeGrafter"/>
</dbReference>
<feature type="compositionally biased region" description="Basic residues" evidence="5">
    <location>
        <begin position="403"/>
        <end position="426"/>
    </location>
</feature>
<evidence type="ECO:0000256" key="1">
    <source>
        <dbReference type="ARBA" id="ARBA00022741"/>
    </source>
</evidence>